<protein>
    <recommendedName>
        <fullName evidence="2">PpiC domain-containing protein</fullName>
    </recommendedName>
</protein>
<dbReference type="EMBL" id="CP048620">
    <property type="protein sequence ID" value="QPJ63973.1"/>
    <property type="molecule type" value="Genomic_DNA"/>
</dbReference>
<dbReference type="PROSITE" id="PS50198">
    <property type="entry name" value="PPIC_PPIASE_2"/>
    <property type="match status" value="1"/>
</dbReference>
<dbReference type="KEGG" id="nva:G3M78_00530"/>
<keyword evidence="1" id="KW-0697">Rotamase</keyword>
<evidence type="ECO:0000313" key="3">
    <source>
        <dbReference type="EMBL" id="QPJ63973.1"/>
    </source>
</evidence>
<dbReference type="SUPFAM" id="SSF54534">
    <property type="entry name" value="FKBP-like"/>
    <property type="match status" value="1"/>
</dbReference>
<reference evidence="4" key="1">
    <citation type="submission" date="2020-02" db="EMBL/GenBank/DDBJ databases">
        <title>Genomic and physiological characterization of two novel Nitrospinaceae genera.</title>
        <authorList>
            <person name="Mueller A.J."/>
            <person name="Jung M.-Y."/>
            <person name="Strachan C.R."/>
            <person name="Herbold C.W."/>
            <person name="Kirkegaard R.H."/>
            <person name="Daims H."/>
        </authorList>
    </citation>
    <scope>NUCLEOTIDE SEQUENCE [LARGE SCALE GENOMIC DNA]</scope>
</reference>
<keyword evidence="1" id="KW-0413">Isomerase</keyword>
<dbReference type="Gene3D" id="3.10.50.40">
    <property type="match status" value="1"/>
</dbReference>
<evidence type="ECO:0000259" key="2">
    <source>
        <dbReference type="PROSITE" id="PS50198"/>
    </source>
</evidence>
<dbReference type="InterPro" id="IPR046357">
    <property type="entry name" value="PPIase_dom_sf"/>
</dbReference>
<dbReference type="Pfam" id="PF00639">
    <property type="entry name" value="Rotamase"/>
    <property type="match status" value="1"/>
</dbReference>
<organism evidence="3 4">
    <name type="scientific">Candidatus Nitrohelix vancouverensis</name>
    <dbReference type="NCBI Taxonomy" id="2705534"/>
    <lineage>
        <taxon>Bacteria</taxon>
        <taxon>Pseudomonadati</taxon>
        <taxon>Nitrospinota/Tectimicrobiota group</taxon>
        <taxon>Nitrospinota</taxon>
        <taxon>Nitrospinia</taxon>
        <taxon>Nitrospinales</taxon>
        <taxon>Nitrospinaceae</taxon>
        <taxon>Candidatus Nitrohelix</taxon>
    </lineage>
</organism>
<dbReference type="InterPro" id="IPR000297">
    <property type="entry name" value="PPIase_PpiC"/>
</dbReference>
<evidence type="ECO:0000313" key="4">
    <source>
        <dbReference type="Proteomes" id="UP000594464"/>
    </source>
</evidence>
<dbReference type="AlphaFoldDB" id="A0A7T0BZW4"/>
<proteinExistence type="predicted"/>
<sequence length="131" mass="14888">MASSRKVQIRHIVVAKEDVANLLKETIEAVSGEVPRVKMLMRLAEKYSLCKSKDEGGNLGWLDLNWEDFSPGSFSSPSQEYFTFDNHEFEAHLRAEGKRQALNKGVVYGPVETPQGRHIFMIAQENITHRL</sequence>
<dbReference type="GO" id="GO:0003755">
    <property type="term" value="F:peptidyl-prolyl cis-trans isomerase activity"/>
    <property type="evidence" value="ECO:0007669"/>
    <property type="project" value="UniProtKB-KW"/>
</dbReference>
<dbReference type="Proteomes" id="UP000594464">
    <property type="component" value="Chromosome"/>
</dbReference>
<accession>A0A7T0BZW4</accession>
<gene>
    <name evidence="3" type="ORF">G3M78_00530</name>
</gene>
<name>A0A7T0BZW4_9BACT</name>
<feature type="domain" description="PpiC" evidence="2">
    <location>
        <begin position="4"/>
        <end position="124"/>
    </location>
</feature>
<evidence type="ECO:0000256" key="1">
    <source>
        <dbReference type="PROSITE-ProRule" id="PRU00278"/>
    </source>
</evidence>